<keyword evidence="2" id="KW-1185">Reference proteome</keyword>
<dbReference type="InterPro" id="IPR025533">
    <property type="entry name" value="DUF4419"/>
</dbReference>
<dbReference type="AlphaFoldDB" id="A0A9N8V9B8"/>
<evidence type="ECO:0000313" key="1">
    <source>
        <dbReference type="EMBL" id="CAG8448458.1"/>
    </source>
</evidence>
<gene>
    <name evidence="1" type="ORF">DEBURN_LOCUS1963</name>
</gene>
<comment type="caution">
    <text evidence="1">The sequence shown here is derived from an EMBL/GenBank/DDBJ whole genome shotgun (WGS) entry which is preliminary data.</text>
</comment>
<dbReference type="Pfam" id="PF14388">
    <property type="entry name" value="DUF4419"/>
    <property type="match status" value="1"/>
</dbReference>
<evidence type="ECO:0000313" key="2">
    <source>
        <dbReference type="Proteomes" id="UP000789706"/>
    </source>
</evidence>
<dbReference type="PANTHER" id="PTHR31252">
    <property type="entry name" value="DUF4419 DOMAIN-CONTAINING PROTEIN"/>
    <property type="match status" value="1"/>
</dbReference>
<protein>
    <submittedName>
        <fullName evidence="1">10117_t:CDS:1</fullName>
    </submittedName>
</protein>
<accession>A0A9N8V9B8</accession>
<organism evidence="1 2">
    <name type="scientific">Diversispora eburnea</name>
    <dbReference type="NCBI Taxonomy" id="1213867"/>
    <lineage>
        <taxon>Eukaryota</taxon>
        <taxon>Fungi</taxon>
        <taxon>Fungi incertae sedis</taxon>
        <taxon>Mucoromycota</taxon>
        <taxon>Glomeromycotina</taxon>
        <taxon>Glomeromycetes</taxon>
        <taxon>Diversisporales</taxon>
        <taxon>Diversisporaceae</taxon>
        <taxon>Diversispora</taxon>
    </lineage>
</organism>
<proteinExistence type="predicted"/>
<name>A0A9N8V9B8_9GLOM</name>
<sequence>MTLPKNSNPTSIIRKNVSPHGFVSAIIHSYNLHQHLRFSPDDVWLTVAQGVSRHILNNSERFRYLFVDHEGKKDIKINANDILECFNGNFHGDWPQVISRLSVVTDERIKKVGLKQHLECDFSTSTNASITASQIILFDAMKKYFNYKVYCLCGIPKVTLDGTLEDWLHLQEKVAKIRDLGLELDFWLDRLEPVITQFVSTYKGDVDEKFWSIAVYNVPYGSDGDSIPYWNGWIGALFPYDNSERKITKNEIVPDEVPSGLVHVPFELITLEDGNGVAIHYPWMDLLSRDGESDAIIHAYTLHQHLRFSPDDVLAGIFLLIQNVFVTYSVSGHIFDQYRTFSLLIRLAGIFLINTERFRYLFVDHEGQKDVTVDARDIIRPQSSKMPSRVTFGIPQTPRKLLKPVIAQFVSTYKGDVDEKFWSMAVFEIPYDSGGPSLRQLRK</sequence>
<reference evidence="1" key="1">
    <citation type="submission" date="2021-06" db="EMBL/GenBank/DDBJ databases">
        <authorList>
            <person name="Kallberg Y."/>
            <person name="Tangrot J."/>
            <person name="Rosling A."/>
        </authorList>
    </citation>
    <scope>NUCLEOTIDE SEQUENCE</scope>
    <source>
        <strain evidence="1">AZ414A</strain>
    </source>
</reference>
<dbReference type="Proteomes" id="UP000789706">
    <property type="component" value="Unassembled WGS sequence"/>
</dbReference>
<dbReference type="OrthoDB" id="9978173at2759"/>
<dbReference type="EMBL" id="CAJVPK010000099">
    <property type="protein sequence ID" value="CAG8448458.1"/>
    <property type="molecule type" value="Genomic_DNA"/>
</dbReference>
<dbReference type="PANTHER" id="PTHR31252:SF11">
    <property type="entry name" value="DUF4419 DOMAIN-CONTAINING PROTEIN"/>
    <property type="match status" value="1"/>
</dbReference>